<organism evidence="1 2">
    <name type="scientific">Paraglaciecola aquimarina</name>
    <dbReference type="NCBI Taxonomy" id="1235557"/>
    <lineage>
        <taxon>Bacteria</taxon>
        <taxon>Pseudomonadati</taxon>
        <taxon>Pseudomonadota</taxon>
        <taxon>Gammaproteobacteria</taxon>
        <taxon>Alteromonadales</taxon>
        <taxon>Alteromonadaceae</taxon>
        <taxon>Paraglaciecola</taxon>
    </lineage>
</organism>
<name>A0ABU3SUQ8_9ALTE</name>
<sequence length="274" mass="31953">MLFKYLPVERLDVIENLKIRFSPFRSLNDPFEAFPLVDISEDINPVISQAIRELDECWANAQESEKTRTNSNLYEKTKADFRKTALNISNPYNIGSTLTDFLKHLGILSLSRTNSSLLMWSHYASCSEGYIIGFDEHHEFFHRRNLEGEVVRPLPVIYTTKRSCVNENHYAYRQKLFGEKPVEWSYEEEERLFLNNLDSRSATSKDKYGMDIILTDIPKEAISSVYLGCNSSSETQSRVWEALRLNRIQVTVYQASISRTEYKIEFEEAERKCL</sequence>
<dbReference type="RefSeq" id="WP_316025401.1">
    <property type="nucleotide sequence ID" value="NZ_JAWDIO010000002.1"/>
</dbReference>
<protein>
    <submittedName>
        <fullName evidence="1">DUF2971 domain-containing protein</fullName>
    </submittedName>
</protein>
<dbReference type="EMBL" id="JAWDIO010000002">
    <property type="protein sequence ID" value="MDU0353751.1"/>
    <property type="molecule type" value="Genomic_DNA"/>
</dbReference>
<evidence type="ECO:0000313" key="1">
    <source>
        <dbReference type="EMBL" id="MDU0353751.1"/>
    </source>
</evidence>
<reference evidence="1 2" key="1">
    <citation type="submission" date="2023-10" db="EMBL/GenBank/DDBJ databases">
        <title>Glaciecola aquimarina strain GGW-M5 nov., isolated from a coastal seawater.</title>
        <authorList>
            <person name="Bayburt H."/>
            <person name="Kim J.M."/>
            <person name="Choi B.J."/>
            <person name="Jeon C.O."/>
        </authorList>
    </citation>
    <scope>NUCLEOTIDE SEQUENCE [LARGE SCALE GENOMIC DNA]</scope>
    <source>
        <strain evidence="1 2">KCTC 32108</strain>
    </source>
</reference>
<keyword evidence="2" id="KW-1185">Reference proteome</keyword>
<proteinExistence type="predicted"/>
<gene>
    <name evidence="1" type="ORF">RS130_07290</name>
</gene>
<evidence type="ECO:0000313" key="2">
    <source>
        <dbReference type="Proteomes" id="UP001247805"/>
    </source>
</evidence>
<accession>A0ABU3SUQ8</accession>
<dbReference type="Proteomes" id="UP001247805">
    <property type="component" value="Unassembled WGS sequence"/>
</dbReference>
<comment type="caution">
    <text evidence="1">The sequence shown here is derived from an EMBL/GenBank/DDBJ whole genome shotgun (WGS) entry which is preliminary data.</text>
</comment>